<dbReference type="RefSeq" id="WP_375519766.1">
    <property type="nucleotide sequence ID" value="NZ_JBHIRY010000007.1"/>
</dbReference>
<keyword evidence="2" id="KW-1185">Reference proteome</keyword>
<dbReference type="EMBL" id="JBHIRY010000007">
    <property type="protein sequence ID" value="MFB5760606.1"/>
    <property type="molecule type" value="Genomic_DNA"/>
</dbReference>
<sequence>MQMHLLSPTVCPFNDKHKKRASHQEGAFINDARKTCNNGDCPMMPFLFGCIIPDFYQEYDYKQTRNVFMQAGEPNHDP</sequence>
<name>A0ABV5BZM0_9BACL</name>
<gene>
    <name evidence="1" type="ORF">ACE5LO_09395</name>
</gene>
<comment type="caution">
    <text evidence="1">The sequence shown here is derived from an EMBL/GenBank/DDBJ whole genome shotgun (WGS) entry which is preliminary data.</text>
</comment>
<proteinExistence type="predicted"/>
<organism evidence="1 2">
    <name type="scientific">Paenibacillus medicaginis</name>
    <dbReference type="NCBI Taxonomy" id="1470560"/>
    <lineage>
        <taxon>Bacteria</taxon>
        <taxon>Bacillati</taxon>
        <taxon>Bacillota</taxon>
        <taxon>Bacilli</taxon>
        <taxon>Bacillales</taxon>
        <taxon>Paenibacillaceae</taxon>
        <taxon>Paenibacillus</taxon>
    </lineage>
</organism>
<dbReference type="Proteomes" id="UP001580430">
    <property type="component" value="Unassembled WGS sequence"/>
</dbReference>
<reference evidence="1 2" key="1">
    <citation type="submission" date="2024-09" db="EMBL/GenBank/DDBJ databases">
        <title>Paenibacillus zeirhizospherea sp. nov., isolated from surface of the maize (Zea mays) roots in a horticulture field, Hungary.</title>
        <authorList>
            <person name="Marton D."/>
            <person name="Farkas M."/>
            <person name="Bedics A."/>
            <person name="Toth E."/>
            <person name="Tancsics A."/>
            <person name="Boka K."/>
            <person name="Marati G."/>
            <person name="Kriszt B."/>
            <person name="Cserhati M."/>
        </authorList>
    </citation>
    <scope>NUCLEOTIDE SEQUENCE [LARGE SCALE GENOMIC DNA]</scope>
    <source>
        <strain evidence="1 2">JCM 18446</strain>
    </source>
</reference>
<protein>
    <submittedName>
        <fullName evidence="1">Uncharacterized protein</fullName>
    </submittedName>
</protein>
<evidence type="ECO:0000313" key="2">
    <source>
        <dbReference type="Proteomes" id="UP001580430"/>
    </source>
</evidence>
<evidence type="ECO:0000313" key="1">
    <source>
        <dbReference type="EMBL" id="MFB5760606.1"/>
    </source>
</evidence>
<accession>A0ABV5BZM0</accession>